<dbReference type="InterPro" id="IPR039758">
    <property type="entry name" value="NAGK-like"/>
</dbReference>
<dbReference type="Gene3D" id="3.30.420.40">
    <property type="match status" value="2"/>
</dbReference>
<dbReference type="InterPro" id="IPR002731">
    <property type="entry name" value="ATPase_BadF"/>
</dbReference>
<dbReference type="PANTHER" id="PTHR12862">
    <property type="entry name" value="BADF TYPE ATPASE DOMAIN-CONTAINING PROTEIN"/>
    <property type="match status" value="1"/>
</dbReference>
<comment type="caution">
    <text evidence="2">The sequence shown here is derived from an EMBL/GenBank/DDBJ whole genome shotgun (WGS) entry which is preliminary data.</text>
</comment>
<protein>
    <submittedName>
        <fullName evidence="2">N-acetylglucosamine kinase</fullName>
    </submittedName>
</protein>
<dbReference type="InterPro" id="IPR043129">
    <property type="entry name" value="ATPase_NBD"/>
</dbReference>
<organism evidence="2 3">
    <name type="scientific">Micromonospora musae</name>
    <dbReference type="NCBI Taxonomy" id="1894970"/>
    <lineage>
        <taxon>Bacteria</taxon>
        <taxon>Bacillati</taxon>
        <taxon>Actinomycetota</taxon>
        <taxon>Actinomycetes</taxon>
        <taxon>Micromonosporales</taxon>
        <taxon>Micromonosporaceae</taxon>
        <taxon>Micromonospora</taxon>
    </lineage>
</organism>
<proteinExistence type="predicted"/>
<accession>A0ABX9RHB7</accession>
<dbReference type="RefSeq" id="WP_120674053.1">
    <property type="nucleotide sequence ID" value="NZ_RAZS01000002.1"/>
</dbReference>
<dbReference type="GO" id="GO:0016301">
    <property type="term" value="F:kinase activity"/>
    <property type="evidence" value="ECO:0007669"/>
    <property type="project" value="UniProtKB-KW"/>
</dbReference>
<keyword evidence="2" id="KW-0808">Transferase</keyword>
<sequence length="329" mass="34636">MFLGVDGGGTKTAFCLLRTDGTVAAQATTASSYYFSEGIDLVARVLKEGVDAVCAEAGITPAEIDFAFFGLPTYGEVSEDVAALDATPREVLGHDRYRVDNDMLCGWSGSLGAADGINVISGTGSMTYGERAGHGLRVGGWSELFGDEGSAYWIAIRGLQAFSRMSDGRQPAGPLLDILRDHLGLAADLDLIDVVLNRWHGDRGEIAALSPLVTRAADQGDEAAAAILAEAGRELALLVETTRGRLGYPVEEQVLVSYSGGTFNAPQVREAFRAHLHALHGGYDLRQPVYSPVVGAALYAAKQAGSPLNTDALEHLRNTSTPTPTATAP</sequence>
<keyword evidence="2" id="KW-0418">Kinase</keyword>
<name>A0ABX9RHB7_9ACTN</name>
<dbReference type="CDD" id="cd24007">
    <property type="entry name" value="ASKHA_NBD_eukNAGK-like"/>
    <property type="match status" value="1"/>
</dbReference>
<dbReference type="SUPFAM" id="SSF53067">
    <property type="entry name" value="Actin-like ATPase domain"/>
    <property type="match status" value="2"/>
</dbReference>
<evidence type="ECO:0000313" key="2">
    <source>
        <dbReference type="EMBL" id="RKN22038.1"/>
    </source>
</evidence>
<gene>
    <name evidence="2" type="ORF">D7147_04670</name>
</gene>
<dbReference type="EMBL" id="RAZS01000002">
    <property type="protein sequence ID" value="RKN22038.1"/>
    <property type="molecule type" value="Genomic_DNA"/>
</dbReference>
<evidence type="ECO:0000313" key="3">
    <source>
        <dbReference type="Proteomes" id="UP000271548"/>
    </source>
</evidence>
<dbReference type="Proteomes" id="UP000271548">
    <property type="component" value="Unassembled WGS sequence"/>
</dbReference>
<evidence type="ECO:0000259" key="1">
    <source>
        <dbReference type="Pfam" id="PF01869"/>
    </source>
</evidence>
<dbReference type="Pfam" id="PF01869">
    <property type="entry name" value="BcrAD_BadFG"/>
    <property type="match status" value="1"/>
</dbReference>
<keyword evidence="3" id="KW-1185">Reference proteome</keyword>
<dbReference type="PANTHER" id="PTHR12862:SF0">
    <property type="entry name" value="N-ACETYL-D-GLUCOSAMINE KINASE"/>
    <property type="match status" value="1"/>
</dbReference>
<feature type="domain" description="ATPase BadF/BadG/BcrA/BcrD type" evidence="1">
    <location>
        <begin position="3"/>
        <end position="300"/>
    </location>
</feature>
<reference evidence="2 3" key="1">
    <citation type="submission" date="2018-09" db="EMBL/GenBank/DDBJ databases">
        <title>Micromonospora sp. nov. MS1-9, isolated from a root of Musa sp.</title>
        <authorList>
            <person name="Kuncharoen N."/>
            <person name="Kudo T."/>
            <person name="Ohkuma M."/>
            <person name="Yuki M."/>
            <person name="Tanasupawat S."/>
        </authorList>
    </citation>
    <scope>NUCLEOTIDE SEQUENCE [LARGE SCALE GENOMIC DNA]</scope>
    <source>
        <strain evidence="2 3">NGC1-4</strain>
    </source>
</reference>